<dbReference type="InterPro" id="IPR017871">
    <property type="entry name" value="ABC_transporter-like_CS"/>
</dbReference>
<dbReference type="GO" id="GO:0016887">
    <property type="term" value="F:ATP hydrolysis activity"/>
    <property type="evidence" value="ECO:0007669"/>
    <property type="project" value="InterPro"/>
</dbReference>
<dbReference type="GO" id="GO:0005524">
    <property type="term" value="F:ATP binding"/>
    <property type="evidence" value="ECO:0007669"/>
    <property type="project" value="UniProtKB-KW"/>
</dbReference>
<feature type="compositionally biased region" description="Acidic residues" evidence="10">
    <location>
        <begin position="625"/>
        <end position="638"/>
    </location>
</feature>
<keyword evidence="7 11" id="KW-1133">Transmembrane helix</keyword>
<accession>A0A2X0MBU2</accession>
<dbReference type="Gene3D" id="1.20.1560.10">
    <property type="entry name" value="ABC transporter type 1, transmembrane domain"/>
    <property type="match status" value="2"/>
</dbReference>
<dbReference type="GO" id="GO:0016020">
    <property type="term" value="C:membrane"/>
    <property type="evidence" value="ECO:0007669"/>
    <property type="project" value="UniProtKB-SubCell"/>
</dbReference>
<keyword evidence="15" id="KW-1185">Reference proteome</keyword>
<keyword evidence="4 11" id="KW-0812">Transmembrane</keyword>
<dbReference type="InterPro" id="IPR003439">
    <property type="entry name" value="ABC_transporter-like_ATP-bd"/>
</dbReference>
<keyword evidence="9 11" id="KW-0472">Membrane</keyword>
<name>A0A2X0MBU2_9BASI</name>
<dbReference type="FunFam" id="1.20.1560.10:FF:000010">
    <property type="entry name" value="Multidrug resistance-associated ABC transporter"/>
    <property type="match status" value="1"/>
</dbReference>
<dbReference type="InterPro" id="IPR011527">
    <property type="entry name" value="ABC1_TM_dom"/>
</dbReference>
<feature type="compositionally biased region" description="Basic and acidic residues" evidence="10">
    <location>
        <begin position="17"/>
        <end position="38"/>
    </location>
</feature>
<dbReference type="PANTHER" id="PTHR24223:SF456">
    <property type="entry name" value="MULTIDRUG RESISTANCE-ASSOCIATED PROTEIN LETHAL(2)03659"/>
    <property type="match status" value="1"/>
</dbReference>
<gene>
    <name evidence="14" type="primary">BQ5605_C008g04913</name>
    <name evidence="14" type="ORF">BQ5605_C008G04913</name>
</gene>
<dbReference type="CDD" id="cd18606">
    <property type="entry name" value="ABC_6TM_YOR1_D2_like"/>
    <property type="match status" value="1"/>
</dbReference>
<dbReference type="SUPFAM" id="SSF90123">
    <property type="entry name" value="ABC transporter transmembrane region"/>
    <property type="match status" value="2"/>
</dbReference>
<evidence type="ECO:0000313" key="14">
    <source>
        <dbReference type="EMBL" id="SGY78685.1"/>
    </source>
</evidence>
<keyword evidence="6" id="KW-0067">ATP-binding</keyword>
<feature type="region of interest" description="Disordered" evidence="10">
    <location>
        <begin position="541"/>
        <end position="587"/>
    </location>
</feature>
<evidence type="ECO:0000256" key="10">
    <source>
        <dbReference type="SAM" id="MobiDB-lite"/>
    </source>
</evidence>
<comment type="similarity">
    <text evidence="2">Belongs to the ABC transporter superfamily. ABCC family. Conjugate transporter (TC 3.A.1.208) subfamily.</text>
</comment>
<evidence type="ECO:0000256" key="3">
    <source>
        <dbReference type="ARBA" id="ARBA00022448"/>
    </source>
</evidence>
<evidence type="ECO:0000256" key="2">
    <source>
        <dbReference type="ARBA" id="ARBA00009726"/>
    </source>
</evidence>
<dbReference type="Proteomes" id="UP000249464">
    <property type="component" value="Unassembled WGS sequence"/>
</dbReference>
<keyword evidence="5" id="KW-0547">Nucleotide-binding</keyword>
<dbReference type="SMART" id="SM00382">
    <property type="entry name" value="AAA"/>
    <property type="match status" value="2"/>
</dbReference>
<feature type="transmembrane region" description="Helical" evidence="11">
    <location>
        <begin position="1057"/>
        <end position="1074"/>
    </location>
</feature>
<reference evidence="14 15" key="1">
    <citation type="submission" date="2016-11" db="EMBL/GenBank/DDBJ databases">
        <authorList>
            <person name="Jaros S."/>
            <person name="Januszkiewicz K."/>
            <person name="Wedrychowicz H."/>
        </authorList>
    </citation>
    <scope>NUCLEOTIDE SEQUENCE [LARGE SCALE GENOMIC DNA]</scope>
</reference>
<feature type="region of interest" description="Disordered" evidence="10">
    <location>
        <begin position="600"/>
        <end position="638"/>
    </location>
</feature>
<evidence type="ECO:0000256" key="9">
    <source>
        <dbReference type="ARBA" id="ARBA00023136"/>
    </source>
</evidence>
<evidence type="ECO:0000256" key="5">
    <source>
        <dbReference type="ARBA" id="ARBA00022741"/>
    </source>
</evidence>
<evidence type="ECO:0000256" key="1">
    <source>
        <dbReference type="ARBA" id="ARBA00004141"/>
    </source>
</evidence>
<feature type="domain" description="ABC transmembrane type-1" evidence="13">
    <location>
        <begin position="208"/>
        <end position="497"/>
    </location>
</feature>
<dbReference type="Pfam" id="PF00664">
    <property type="entry name" value="ABC_membrane"/>
    <property type="match status" value="2"/>
</dbReference>
<feature type="transmembrane region" description="Helical" evidence="11">
    <location>
        <begin position="434"/>
        <end position="459"/>
    </location>
</feature>
<sequence>MVANVPSPSSSVTRGDTGSKEDVERHSEEGSHQDDLAHKPTFGDLEKQQTNATQASAILKEKPKLQRNKLKFIPFLGRVQPRDPYPSLDEAADWPKPSLLSIWTFHWIQPLLIVGYQRTLVATDLWKLPPTMECGPLADQLMENFERRRKDVEAWNQSLDNGSFKPSVLRRGWWKMRASIGLGAADGRRKPGLALALSDTFKYQFWSAGVIKVVADTAQVTSPLVTKALIQFSTKAYYHAKGVPGYEPQSVGYGVALAIIVWLMQVIASLGSHQFFARSASTGVLARSTLIASIYRRSTTLSGKARTVMTNGRLVNHVGTDVSRIDFAAGFFHMSWTAPIQMIIIIVILLVNLGPSSLAGIFFLFLSIPPQGWAMKKMLAARKRAMVWTDKRAKLIQELLGGQRIIKFFSWQQPYLRKLREIRESEMFHVRNLLAIRSATSAVAMSMPAIATVVAFLVYSGTGHSQNSAIIFTSLTLFNLLRMPLMMLPVSLATMTDAHNALGRITEVFLAESRSGTYQFDAASEFAIQVDDADFQWEGAPPEEAAAGSKKEQQALVHKLKQEQKKAKHDKKKSEKKKLPAPEQVIVDEKKPGVALDLANKAPADGVDAVDTDVSRGVPAPAEPTPDESQDESPADKEEDLMQLSHISFRIPKGQLCAIVGPVGAGKSSLLQALVGEMKRTRGSVTFNGSLAYAPQVAWMQSVSLRDNVLFGQPYDQARYERAITNACLDADIEMLPFGDATEIGEKGVTLSGGQKQRVNIARALYFDADIVLLDDPLSAVDAHVGKALFDDAICGALKDRTRVLVTHAVHFLPRVDWIITIDQGRIQQEGTYADLIADKDGPFSKMIAEFGGDATEKREEEEEVEEDAIAAAGGELVDAPKKMKKKGKGLMQEEERATGAVDGGVYMAFLRAAKGHITVPLLILSLALAQGAQVLGSYWLVWWQENHFHTQNGFYMGIYALLGILQAVFSFLMGLASVFIGYNASRSLHRGAIQGVMHAPMSFFDTTPLGRIMNRFSKDIDTIDNTLNDSMRMALNTFGSVLGAIILISIVQPYFLIVVTFILCCYFYAASFYRTSAREIKRLGRCITRLGTHRWHANLSRLSSSDNLLRSSLYAHFSETLSGLATIRAFGETDKFLKRNEEYIDIENRAYALTVINQRWLGFRLDMFGGLLVFIVAIFGVATRTKVSPAQTGLILSYILSIQAAFSWMVRQLAEVENDMNSVERMLHYANNLEQEAPSDIEETRPDPSWPAHGAIEFENVFMSYRPELPPVLKGLSLRIEGGQKIGVVGRTGAGKSTILQCLFRMVELQSGKISIDGIDISKLGLNQLREKIAIIPQDALLFSGTLRSNLDPFNVYEDRVLWDAMRRAYLVDQVPAGEVTPAPATATTTTATATATAATGDETAVTAATTATSRFTLDMVIEDEGLNLSVGQRSLVSLARALVKDSRVIVLDEATASVDLATDSHIQQTIRSEFNDKTLLIIAHRLRTIIDCDRVLVMSEGQVAEYDTPINLFRNKDGIFSSMCSRSNISEADILRKAVFKATG</sequence>
<proteinExistence type="inferred from homology"/>
<dbReference type="FunFam" id="1.20.1560.10:FF:000061">
    <property type="entry name" value="ATP-binding cassette transporter YOR1"/>
    <property type="match status" value="1"/>
</dbReference>
<keyword evidence="3" id="KW-0813">Transport</keyword>
<feature type="domain" description="ABC transporter" evidence="12">
    <location>
        <begin position="627"/>
        <end position="849"/>
    </location>
</feature>
<protein>
    <submittedName>
        <fullName evidence="14">BQ5605_C008g04913 protein</fullName>
    </submittedName>
</protein>
<feature type="transmembrane region" description="Helical" evidence="11">
    <location>
        <begin position="918"/>
        <end position="943"/>
    </location>
</feature>
<dbReference type="PANTHER" id="PTHR24223">
    <property type="entry name" value="ATP-BINDING CASSETTE SUB-FAMILY C"/>
    <property type="match status" value="1"/>
</dbReference>
<dbReference type="Gene3D" id="3.40.50.300">
    <property type="entry name" value="P-loop containing nucleotide triphosphate hydrolases"/>
    <property type="match status" value="2"/>
</dbReference>
<feature type="compositionally biased region" description="Basic residues" evidence="10">
    <location>
        <begin position="566"/>
        <end position="576"/>
    </location>
</feature>
<feature type="transmembrane region" description="Helical" evidence="11">
    <location>
        <begin position="1166"/>
        <end position="1184"/>
    </location>
</feature>
<dbReference type="InterPro" id="IPR050173">
    <property type="entry name" value="ABC_transporter_C-like"/>
</dbReference>
<feature type="transmembrane region" description="Helical" evidence="11">
    <location>
        <begin position="465"/>
        <end position="481"/>
    </location>
</feature>
<dbReference type="CDD" id="cd18597">
    <property type="entry name" value="ABC_6TM_YOR1_D1_like"/>
    <property type="match status" value="1"/>
</dbReference>
<evidence type="ECO:0000256" key="6">
    <source>
        <dbReference type="ARBA" id="ARBA00022840"/>
    </source>
</evidence>
<evidence type="ECO:0000256" key="8">
    <source>
        <dbReference type="ARBA" id="ARBA00023026"/>
    </source>
</evidence>
<dbReference type="InterPro" id="IPR027417">
    <property type="entry name" value="P-loop_NTPase"/>
</dbReference>
<dbReference type="InterPro" id="IPR003593">
    <property type="entry name" value="AAA+_ATPase"/>
</dbReference>
<dbReference type="GO" id="GO:0140359">
    <property type="term" value="F:ABC-type transporter activity"/>
    <property type="evidence" value="ECO:0007669"/>
    <property type="project" value="InterPro"/>
</dbReference>
<feature type="compositionally biased region" description="Polar residues" evidence="10">
    <location>
        <begin position="1"/>
        <end position="16"/>
    </location>
</feature>
<feature type="domain" description="ABC transmembrane type-1" evidence="13">
    <location>
        <begin position="922"/>
        <end position="1219"/>
    </location>
</feature>
<keyword evidence="8" id="KW-0843">Virulence</keyword>
<dbReference type="PROSITE" id="PS50893">
    <property type="entry name" value="ABC_TRANSPORTER_2"/>
    <property type="match status" value="2"/>
</dbReference>
<comment type="subcellular location">
    <subcellularLocation>
        <location evidence="1">Membrane</location>
        <topology evidence="1">Multi-pass membrane protein</topology>
    </subcellularLocation>
</comment>
<organism evidence="14 15">
    <name type="scientific">Microbotryum silenes-dioicae</name>
    <dbReference type="NCBI Taxonomy" id="796604"/>
    <lineage>
        <taxon>Eukaryota</taxon>
        <taxon>Fungi</taxon>
        <taxon>Dikarya</taxon>
        <taxon>Basidiomycota</taxon>
        <taxon>Pucciniomycotina</taxon>
        <taxon>Microbotryomycetes</taxon>
        <taxon>Microbotryales</taxon>
        <taxon>Microbotryaceae</taxon>
        <taxon>Microbotryum</taxon>
    </lineage>
</organism>
<feature type="transmembrane region" description="Helical" evidence="11">
    <location>
        <begin position="955"/>
        <end position="981"/>
    </location>
</feature>
<dbReference type="CDD" id="cd03250">
    <property type="entry name" value="ABCC_MRP_domain1"/>
    <property type="match status" value="1"/>
</dbReference>
<dbReference type="Pfam" id="PF00005">
    <property type="entry name" value="ABC_tran"/>
    <property type="match status" value="2"/>
</dbReference>
<dbReference type="EMBL" id="FQNC01000048">
    <property type="protein sequence ID" value="SGY78685.1"/>
    <property type="molecule type" value="Genomic_DNA"/>
</dbReference>
<evidence type="ECO:0000259" key="13">
    <source>
        <dbReference type="PROSITE" id="PS50929"/>
    </source>
</evidence>
<evidence type="ECO:0000256" key="4">
    <source>
        <dbReference type="ARBA" id="ARBA00022692"/>
    </source>
</evidence>
<evidence type="ECO:0000259" key="12">
    <source>
        <dbReference type="PROSITE" id="PS50893"/>
    </source>
</evidence>
<dbReference type="FunFam" id="3.40.50.300:FF:000997">
    <property type="entry name" value="Multidrug resistance-associated protein 1"/>
    <property type="match status" value="1"/>
</dbReference>
<dbReference type="PROSITE" id="PS00211">
    <property type="entry name" value="ABC_TRANSPORTER_1"/>
    <property type="match status" value="2"/>
</dbReference>
<dbReference type="SUPFAM" id="SSF52540">
    <property type="entry name" value="P-loop containing nucleoside triphosphate hydrolases"/>
    <property type="match status" value="2"/>
</dbReference>
<evidence type="ECO:0000256" key="7">
    <source>
        <dbReference type="ARBA" id="ARBA00022989"/>
    </source>
</evidence>
<dbReference type="InterPro" id="IPR036640">
    <property type="entry name" value="ABC1_TM_sf"/>
</dbReference>
<feature type="transmembrane region" description="Helical" evidence="11">
    <location>
        <begin position="340"/>
        <end position="368"/>
    </location>
</feature>
<feature type="region of interest" description="Disordered" evidence="10">
    <location>
        <begin position="1"/>
        <end position="60"/>
    </location>
</feature>
<evidence type="ECO:0000313" key="15">
    <source>
        <dbReference type="Proteomes" id="UP000249464"/>
    </source>
</evidence>
<evidence type="ECO:0000256" key="11">
    <source>
        <dbReference type="SAM" id="Phobius"/>
    </source>
</evidence>
<dbReference type="PROSITE" id="PS50929">
    <property type="entry name" value="ABC_TM1F"/>
    <property type="match status" value="2"/>
</dbReference>
<feature type="transmembrane region" description="Helical" evidence="11">
    <location>
        <begin position="1034"/>
        <end position="1051"/>
    </location>
</feature>
<dbReference type="CDD" id="cd03244">
    <property type="entry name" value="ABCC_MRP_domain2"/>
    <property type="match status" value="1"/>
</dbReference>
<feature type="domain" description="ABC transporter" evidence="12">
    <location>
        <begin position="1257"/>
        <end position="1527"/>
    </location>
</feature>
<dbReference type="STRING" id="796604.A0A2X0MBU2"/>